<dbReference type="Proteomes" id="UP001596091">
    <property type="component" value="Unassembled WGS sequence"/>
</dbReference>
<keyword evidence="2" id="KW-1185">Reference proteome</keyword>
<proteinExistence type="predicted"/>
<comment type="caution">
    <text evidence="1">The sequence shown here is derived from an EMBL/GenBank/DDBJ whole genome shotgun (WGS) entry which is preliminary data.</text>
</comment>
<evidence type="ECO:0000313" key="1">
    <source>
        <dbReference type="EMBL" id="MFC5864950.1"/>
    </source>
</evidence>
<name>A0ABW1EL32_9BACT</name>
<protein>
    <recommendedName>
        <fullName evidence="3">Lipocalin-like domain-containing protein</fullName>
    </recommendedName>
</protein>
<reference evidence="2" key="1">
    <citation type="journal article" date="2019" name="Int. J. Syst. Evol. Microbiol.">
        <title>The Global Catalogue of Microorganisms (GCM) 10K type strain sequencing project: providing services to taxonomists for standard genome sequencing and annotation.</title>
        <authorList>
            <consortium name="The Broad Institute Genomics Platform"/>
            <consortium name="The Broad Institute Genome Sequencing Center for Infectious Disease"/>
            <person name="Wu L."/>
            <person name="Ma J."/>
        </authorList>
    </citation>
    <scope>NUCLEOTIDE SEQUENCE [LARGE SCALE GENOMIC DNA]</scope>
    <source>
        <strain evidence="2">JCM 4087</strain>
    </source>
</reference>
<evidence type="ECO:0008006" key="3">
    <source>
        <dbReference type="Google" id="ProtNLM"/>
    </source>
</evidence>
<accession>A0ABW1EL32</accession>
<evidence type="ECO:0000313" key="2">
    <source>
        <dbReference type="Proteomes" id="UP001596091"/>
    </source>
</evidence>
<gene>
    <name evidence="1" type="ORF">ACFPT7_21760</name>
</gene>
<organism evidence="1 2">
    <name type="scientific">Acidicapsa dinghuensis</name>
    <dbReference type="NCBI Taxonomy" id="2218256"/>
    <lineage>
        <taxon>Bacteria</taxon>
        <taxon>Pseudomonadati</taxon>
        <taxon>Acidobacteriota</taxon>
        <taxon>Terriglobia</taxon>
        <taxon>Terriglobales</taxon>
        <taxon>Acidobacteriaceae</taxon>
        <taxon>Acidicapsa</taxon>
    </lineage>
</organism>
<dbReference type="EMBL" id="JBHSPH010000010">
    <property type="protein sequence ID" value="MFC5864950.1"/>
    <property type="molecule type" value="Genomic_DNA"/>
</dbReference>
<sequence length="223" mass="23963">MPRKLHFIRTSAPQVCLAVLSTAMFCQTHVSSTPVGRWVAEHPSQGGVGSWWDFRPDGTLTEYVGAIVTVPVTRSGDTLILPAGTNGAPPSKLQFTVKGDALVLSASGTESSFTRIGPAISATDPLLGKWKLDRPKVPSPNARLAALEEAQSKGIYSFNADGTESVRIPFTSLDGTWNADTHAFKLSGRDVAYSFFLSEGKLVLGQPPDNKTTDTYLPDPLFR</sequence>
<dbReference type="RefSeq" id="WP_263332248.1">
    <property type="nucleotide sequence ID" value="NZ_JAGSYH010000001.1"/>
</dbReference>